<sequence>MAITADSLIRKVRLILQETTPGGMRWKDPEMLGWVNDAQREVVLLKPSAGAKNTNVKLNTGTLQTIPSDGVMLLNVTRNMQSAQNDGSDAPGRVIRITDREILDAENPAWHVDDANVEVLHYIFDEDDPTRYFVYPPQPSVTGYVNILYSASPTPLAALGEDIKVPDIYANQIVDYVLYRCYTKDSSYAGNAQRAVNHYQLFRESLGAKSEIDLSSTPNMDQEKSKRR</sequence>
<protein>
    <submittedName>
        <fullName evidence="1">Uncharacterized protein</fullName>
    </submittedName>
</protein>
<organism evidence="1 2">
    <name type="scientific">Alteromonas mediterranea (strain DSM 17117 / CIP 110805 / LMG 28347 / Deep ecotype)</name>
    <dbReference type="NCBI Taxonomy" id="1774373"/>
    <lineage>
        <taxon>Bacteria</taxon>
        <taxon>Pseudomonadati</taxon>
        <taxon>Pseudomonadota</taxon>
        <taxon>Gammaproteobacteria</taxon>
        <taxon>Alteromonadales</taxon>
        <taxon>Alteromonadaceae</taxon>
        <taxon>Alteromonas/Salinimonas group</taxon>
        <taxon>Alteromonas</taxon>
    </lineage>
</organism>
<dbReference type="RefSeq" id="WP_012519344.1">
    <property type="nucleotide sequence ID" value="NC_011138.3"/>
</dbReference>
<proteinExistence type="predicted"/>
<dbReference type="Pfam" id="PF24175">
    <property type="entry name" value="SU10_adaptor"/>
    <property type="match status" value="1"/>
</dbReference>
<reference evidence="1 2" key="2">
    <citation type="journal article" date="2015" name="Antonie Van Leeuwenhoek">
        <title>Ecophysiological diversity of a novel member of the genus Alteromonas, and description of Alteromonas mediterranea sp. nov.</title>
        <authorList>
            <person name="Ivanova E.P."/>
            <person name="Lopez-Perez M."/>
            <person name="Zabalos M."/>
            <person name="Nguyen S.H."/>
            <person name="Webb H.K."/>
            <person name="Ryan J."/>
            <person name="Lagutin K."/>
            <person name="Vyssotski M."/>
            <person name="Crawford R.J."/>
            <person name="Rodriguez-Valera F."/>
        </authorList>
    </citation>
    <scope>NUCLEOTIDE SEQUENCE [LARGE SCALE GENOMIC DNA]</scope>
    <source>
        <strain evidence="2">DSM 17117 / CIP 110805 / LMG 28347 / Deep ecotype</strain>
    </source>
</reference>
<dbReference type="InterPro" id="IPR056209">
    <property type="entry name" value="SU10_adaptor"/>
</dbReference>
<dbReference type="HOGENOM" id="CLU_102128_0_0_6"/>
<dbReference type="AlphaFoldDB" id="F2GC96"/>
<reference evidence="1 2" key="1">
    <citation type="journal article" date="2008" name="ISME J.">
        <title>Comparative genomics of two ecotypes of the marine planktonic copiotroph Alteromonas macleodii suggests alternative lifestyles associated with different kinds of particulate organic matter.</title>
        <authorList>
            <person name="Ivars-Martinez E."/>
            <person name="Martin-Cuadrado A.B."/>
            <person name="D'Auria G."/>
            <person name="Mira A."/>
            <person name="Ferriera S."/>
            <person name="Johnson J."/>
            <person name="Friedman R."/>
            <person name="Rodriguez-Valera F."/>
        </authorList>
    </citation>
    <scope>NUCLEOTIDE SEQUENCE [LARGE SCALE GENOMIC DNA]</scope>
    <source>
        <strain evidence="2">DSM 17117 / CIP 110805 / LMG 28347 / Deep ecotype</strain>
    </source>
</reference>
<dbReference type="EMBL" id="CP001103">
    <property type="protein sequence ID" value="AEA99052.1"/>
    <property type="molecule type" value="Genomic_DNA"/>
</dbReference>
<evidence type="ECO:0000313" key="1">
    <source>
        <dbReference type="EMBL" id="AEA99052.1"/>
    </source>
</evidence>
<dbReference type="Proteomes" id="UP000001870">
    <property type="component" value="Chromosome"/>
</dbReference>
<evidence type="ECO:0000313" key="2">
    <source>
        <dbReference type="Proteomes" id="UP000001870"/>
    </source>
</evidence>
<accession>F2GC96</accession>
<name>F2GC96_ALTMD</name>
<dbReference type="KEGG" id="amc:MADE_1014590"/>
<keyword evidence="2" id="KW-1185">Reference proteome</keyword>
<gene>
    <name evidence="1" type="ordered locus">MADE_1014590</name>
</gene>